<dbReference type="KEGG" id="halc:EY643_00310"/>
<dbReference type="Pfam" id="PF00534">
    <property type="entry name" value="Glycos_transf_1"/>
    <property type="match status" value="1"/>
</dbReference>
<reference evidence="3 4" key="1">
    <citation type="submission" date="2019-02" db="EMBL/GenBank/DDBJ databases">
        <authorList>
            <person name="Li S.-H."/>
        </authorList>
    </citation>
    <scope>NUCLEOTIDE SEQUENCE [LARGE SCALE GENOMIC DNA]</scope>
    <source>
        <strain evidence="3 4">IMCC14385</strain>
    </source>
</reference>
<feature type="compositionally biased region" description="Basic and acidic residues" evidence="1">
    <location>
        <begin position="171"/>
        <end position="184"/>
    </location>
</feature>
<organism evidence="3 4">
    <name type="scientific">Halioglobus maricola</name>
    <dbReference type="NCBI Taxonomy" id="2601894"/>
    <lineage>
        <taxon>Bacteria</taxon>
        <taxon>Pseudomonadati</taxon>
        <taxon>Pseudomonadota</taxon>
        <taxon>Gammaproteobacteria</taxon>
        <taxon>Cellvibrionales</taxon>
        <taxon>Halieaceae</taxon>
        <taxon>Halioglobus</taxon>
    </lineage>
</organism>
<gene>
    <name evidence="3" type="ORF">EY643_00310</name>
</gene>
<dbReference type="PANTHER" id="PTHR12526">
    <property type="entry name" value="GLYCOSYLTRANSFERASE"/>
    <property type="match status" value="1"/>
</dbReference>
<dbReference type="Gene3D" id="3.40.50.2000">
    <property type="entry name" value="Glycogen Phosphorylase B"/>
    <property type="match status" value="2"/>
</dbReference>
<dbReference type="SUPFAM" id="SSF53756">
    <property type="entry name" value="UDP-Glycosyltransferase/glycogen phosphorylase"/>
    <property type="match status" value="1"/>
</dbReference>
<dbReference type="InterPro" id="IPR001296">
    <property type="entry name" value="Glyco_trans_1"/>
</dbReference>
<evidence type="ECO:0000256" key="1">
    <source>
        <dbReference type="SAM" id="MobiDB-lite"/>
    </source>
</evidence>
<evidence type="ECO:0000313" key="4">
    <source>
        <dbReference type="Proteomes" id="UP000326287"/>
    </source>
</evidence>
<accession>A0A5P9NER8</accession>
<proteinExistence type="predicted"/>
<dbReference type="OrthoDB" id="9802524at2"/>
<dbReference type="PANTHER" id="PTHR12526:SF641">
    <property type="entry name" value="LIPOPOLYSACCHARIDE CORE BIOSYNTHESIS PROTEIN RFAG"/>
    <property type="match status" value="1"/>
</dbReference>
<sequence>MQLAFLLYKYFPYGGMQRDFRRFVEESQARGHHCRIYYISWQGDAISGAELRHVPVKARTHHRRNEKFLEWVESDLARDPVDGVVGFNKMPGLDVYYAADSCYLDKALNERGSLYRRGGRFRHFSAFEEAVFGPASKTEILLISETEKAKFVEHYATDEARMHMLPPGISPDRRAGPDAQQRRREARAKLGVETGEHVLLFVGSGFIKKGLDRALRALAYVREEQPHQKIRLLVVGQDKVRRFKWLARKLKVDEQVEFLGGRDDIPELLLGADTLIHPALDEAAGIVLLEALVAGLPVICTDVCGYAHHIASAKAGMVLRSPFRQEDLDAAVLRCLDGVYRSQCRETGLVYAELTDLYSMHSTGVRLIEEAIVRKRGEADA</sequence>
<evidence type="ECO:0000259" key="2">
    <source>
        <dbReference type="Pfam" id="PF00534"/>
    </source>
</evidence>
<dbReference type="GO" id="GO:0016757">
    <property type="term" value="F:glycosyltransferase activity"/>
    <property type="evidence" value="ECO:0007669"/>
    <property type="project" value="InterPro"/>
</dbReference>
<feature type="region of interest" description="Disordered" evidence="1">
    <location>
        <begin position="163"/>
        <end position="184"/>
    </location>
</feature>
<dbReference type="EMBL" id="CP036422">
    <property type="protein sequence ID" value="QFU74212.1"/>
    <property type="molecule type" value="Genomic_DNA"/>
</dbReference>
<feature type="domain" description="Glycosyl transferase family 1" evidence="2">
    <location>
        <begin position="183"/>
        <end position="338"/>
    </location>
</feature>
<dbReference type="GO" id="GO:1901135">
    <property type="term" value="P:carbohydrate derivative metabolic process"/>
    <property type="evidence" value="ECO:0007669"/>
    <property type="project" value="UniProtKB-ARBA"/>
</dbReference>
<dbReference type="CDD" id="cd03801">
    <property type="entry name" value="GT4_PimA-like"/>
    <property type="match status" value="1"/>
</dbReference>
<protein>
    <submittedName>
        <fullName evidence="3">Glycosyltransferase</fullName>
    </submittedName>
</protein>
<keyword evidence="4" id="KW-1185">Reference proteome</keyword>
<evidence type="ECO:0000313" key="3">
    <source>
        <dbReference type="EMBL" id="QFU74212.1"/>
    </source>
</evidence>
<dbReference type="RefSeq" id="WP_152660325.1">
    <property type="nucleotide sequence ID" value="NZ_CP036422.1"/>
</dbReference>
<dbReference type="Proteomes" id="UP000326287">
    <property type="component" value="Chromosome"/>
</dbReference>
<keyword evidence="3" id="KW-0808">Transferase</keyword>
<name>A0A5P9NER8_9GAMM</name>
<dbReference type="AlphaFoldDB" id="A0A5P9NER8"/>